<evidence type="ECO:0000256" key="3">
    <source>
        <dbReference type="ARBA" id="ARBA00022448"/>
    </source>
</evidence>
<keyword evidence="7" id="KW-0472">Membrane</keyword>
<dbReference type="FunFam" id="3.40.50.300:FF:000016">
    <property type="entry name" value="Oligopeptide ABC transporter ATP-binding component"/>
    <property type="match status" value="1"/>
</dbReference>
<evidence type="ECO:0000256" key="4">
    <source>
        <dbReference type="ARBA" id="ARBA00022475"/>
    </source>
</evidence>
<dbReference type="eggNOG" id="COG0444">
    <property type="taxonomic scope" value="Bacteria"/>
</dbReference>
<proteinExistence type="inferred from homology"/>
<comment type="subcellular location">
    <subcellularLocation>
        <location evidence="1">Cell inner membrane</location>
        <topology evidence="1">Peripheral membrane protein</topology>
    </subcellularLocation>
</comment>
<dbReference type="PROSITE" id="PS50893">
    <property type="entry name" value="ABC_TRANSPORTER_2"/>
    <property type="match status" value="2"/>
</dbReference>
<accession>D5BNP0</accession>
<evidence type="ECO:0000313" key="9">
    <source>
        <dbReference type="EMBL" id="ADE38307.1"/>
    </source>
</evidence>
<dbReference type="PANTHER" id="PTHR43297:SF2">
    <property type="entry name" value="DIPEPTIDE TRANSPORT ATP-BINDING PROTEIN DPPD"/>
    <property type="match status" value="1"/>
</dbReference>
<sequence length="679" mass="73413">MHKRHQCSMSEKAFIDIKNLSIGYSSRSGKVIKVLRDVSLTIKRGESVGLVGESGSGKSTLALAALGYFKRGLRALDGSVSFDGVDMLKLDRDDLQAIRGGRLALIPQNSGQSLTPTLRIGQQVAEALRLHSDLNDQQFKARVVELLTQVRLPDPAALVTRYPHELSGGQQQRVAIAMALAGEPEALLLDEPTTGLDVTTQAHILELLRDLARERNMAMLYVSHDLGAISRVCDRVVVMYAGEIVLNGSARQVLLAPRHPYAHGLLASIPRLNQTRLPMALDGRPPMPGEAINGCAFADRCALADKKCQSMSPPLIPIDSGEDVRCFHSDKIDQMPTANKKPARQGDLTTVESGQALGLNNLAISYAKTDFLETLFSVKKPSPATVEGINITIEKGETLGLVGESGSGKSTILKAIAGLISPKDGAITLHGETPLTAKVEERPALNLRQIQLIFQNPDDSLNPRHTVAQILAQPLRLYFGLSGDALRQRSTELIERVRLGAHYLDRLPSQLSGGEKQRVAVARAFAAEPEIVLCDEVTSALDVSVQAAVLDLLDELKTRQGTTYIFVSHDLAVVKAISDRVAVLYQGRLCEIGHADDVYKAPYHPYTDLLLGAVLEPNPDVAPKLSADDVVELAPPASGCPFQRRCPRKVGAICETHTPPSQMTSPGHVINCHIPAHDL</sequence>
<dbReference type="GO" id="GO:0055085">
    <property type="term" value="P:transmembrane transport"/>
    <property type="evidence" value="ECO:0007669"/>
    <property type="project" value="UniProtKB-ARBA"/>
</dbReference>
<dbReference type="Gene3D" id="3.40.50.300">
    <property type="entry name" value="P-loop containing nucleotide triphosphate hydrolases"/>
    <property type="match status" value="2"/>
</dbReference>
<dbReference type="GO" id="GO:0016887">
    <property type="term" value="F:ATP hydrolysis activity"/>
    <property type="evidence" value="ECO:0007669"/>
    <property type="project" value="InterPro"/>
</dbReference>
<evidence type="ECO:0000256" key="6">
    <source>
        <dbReference type="ARBA" id="ARBA00022840"/>
    </source>
</evidence>
<evidence type="ECO:0000256" key="5">
    <source>
        <dbReference type="ARBA" id="ARBA00022741"/>
    </source>
</evidence>
<evidence type="ECO:0000259" key="8">
    <source>
        <dbReference type="PROSITE" id="PS50893"/>
    </source>
</evidence>
<dbReference type="Proteomes" id="UP000007460">
    <property type="component" value="Chromosome"/>
</dbReference>
<dbReference type="GO" id="GO:0005524">
    <property type="term" value="F:ATP binding"/>
    <property type="evidence" value="ECO:0007669"/>
    <property type="project" value="UniProtKB-KW"/>
</dbReference>
<keyword evidence="10" id="KW-1185">Reference proteome</keyword>
<dbReference type="InterPro" id="IPR050388">
    <property type="entry name" value="ABC_Ni/Peptide_Import"/>
</dbReference>
<dbReference type="InterPro" id="IPR017871">
    <property type="entry name" value="ABC_transporter-like_CS"/>
</dbReference>
<dbReference type="GO" id="GO:0015833">
    <property type="term" value="P:peptide transport"/>
    <property type="evidence" value="ECO:0007669"/>
    <property type="project" value="InterPro"/>
</dbReference>
<keyword evidence="4" id="KW-1003">Cell membrane</keyword>
<dbReference type="EMBL" id="CP001751">
    <property type="protein sequence ID" value="ADE38307.1"/>
    <property type="molecule type" value="Genomic_DNA"/>
</dbReference>
<keyword evidence="6 9" id="KW-0067">ATP-binding</keyword>
<evidence type="ECO:0000256" key="2">
    <source>
        <dbReference type="ARBA" id="ARBA00005417"/>
    </source>
</evidence>
<dbReference type="SUPFAM" id="SSF52540">
    <property type="entry name" value="P-loop containing nucleoside triphosphate hydrolases"/>
    <property type="match status" value="2"/>
</dbReference>
<dbReference type="CDD" id="cd03257">
    <property type="entry name" value="ABC_NikE_OppD_transporters"/>
    <property type="match status" value="2"/>
</dbReference>
<dbReference type="eggNOG" id="COG4608">
    <property type="taxonomic scope" value="Bacteria"/>
</dbReference>
<dbReference type="EC" id="3.6.3.-" evidence="9"/>
<name>D5BNP0_PUNMI</name>
<dbReference type="NCBIfam" id="NF007739">
    <property type="entry name" value="PRK10419.1"/>
    <property type="match status" value="2"/>
</dbReference>
<dbReference type="PANTHER" id="PTHR43297">
    <property type="entry name" value="OLIGOPEPTIDE TRANSPORT ATP-BINDING PROTEIN APPD"/>
    <property type="match status" value="1"/>
</dbReference>
<evidence type="ECO:0000256" key="1">
    <source>
        <dbReference type="ARBA" id="ARBA00004417"/>
    </source>
</evidence>
<dbReference type="InterPro" id="IPR003593">
    <property type="entry name" value="AAA+_ATPase"/>
</dbReference>
<dbReference type="Pfam" id="PF00005">
    <property type="entry name" value="ABC_tran"/>
    <property type="match status" value="2"/>
</dbReference>
<dbReference type="GO" id="GO:0005886">
    <property type="term" value="C:plasma membrane"/>
    <property type="evidence" value="ECO:0007669"/>
    <property type="project" value="UniProtKB-SubCell"/>
</dbReference>
<dbReference type="Pfam" id="PF08352">
    <property type="entry name" value="oligo_HPY"/>
    <property type="match status" value="2"/>
</dbReference>
<dbReference type="SMART" id="SM00382">
    <property type="entry name" value="AAA"/>
    <property type="match status" value="2"/>
</dbReference>
<dbReference type="NCBIfam" id="TIGR01727">
    <property type="entry name" value="oligo_HPY"/>
    <property type="match status" value="2"/>
</dbReference>
<dbReference type="HOGENOM" id="CLU_000604_86_2_5"/>
<evidence type="ECO:0000256" key="7">
    <source>
        <dbReference type="ARBA" id="ARBA00023136"/>
    </source>
</evidence>
<dbReference type="KEGG" id="apb:SAR116_0064"/>
<feature type="domain" description="ABC transporter" evidence="8">
    <location>
        <begin position="369"/>
        <end position="611"/>
    </location>
</feature>
<keyword evidence="3" id="KW-0813">Transport</keyword>
<evidence type="ECO:0000313" key="10">
    <source>
        <dbReference type="Proteomes" id="UP000007460"/>
    </source>
</evidence>
<reference evidence="9 10" key="1">
    <citation type="journal article" date="2010" name="J. Bacteriol.">
        <title>Complete genome sequence of "Candidatus Puniceispirillum marinum" IMCC1322, a representative of the SAR116 clade in the Alphaproteobacteria.</title>
        <authorList>
            <person name="Oh H.M."/>
            <person name="Kwon K.K."/>
            <person name="Kang I."/>
            <person name="Kang S.G."/>
            <person name="Lee J.H."/>
            <person name="Kim S.J."/>
            <person name="Cho J.C."/>
        </authorList>
    </citation>
    <scope>NUCLEOTIDE SEQUENCE [LARGE SCALE GENOMIC DNA]</scope>
    <source>
        <strain evidence="9 10">IMCC1322</strain>
    </source>
</reference>
<dbReference type="NCBIfam" id="NF008453">
    <property type="entry name" value="PRK11308.1"/>
    <property type="match status" value="2"/>
</dbReference>
<keyword evidence="5" id="KW-0547">Nucleotide-binding</keyword>
<dbReference type="STRING" id="488538.SAR116_0064"/>
<dbReference type="InterPro" id="IPR027417">
    <property type="entry name" value="P-loop_NTPase"/>
</dbReference>
<dbReference type="InterPro" id="IPR003439">
    <property type="entry name" value="ABC_transporter-like_ATP-bd"/>
</dbReference>
<gene>
    <name evidence="9" type="ordered locus">SAR116_0064</name>
</gene>
<keyword evidence="9" id="KW-0378">Hydrolase</keyword>
<dbReference type="InterPro" id="IPR013563">
    <property type="entry name" value="Oligopep_ABC_C"/>
</dbReference>
<comment type="similarity">
    <text evidence="2">Belongs to the ABC transporter superfamily.</text>
</comment>
<organism evidence="9 10">
    <name type="scientific">Puniceispirillum marinum (strain IMCC1322)</name>
    <dbReference type="NCBI Taxonomy" id="488538"/>
    <lineage>
        <taxon>Bacteria</taxon>
        <taxon>Pseudomonadati</taxon>
        <taxon>Pseudomonadota</taxon>
        <taxon>Alphaproteobacteria</taxon>
        <taxon>Candidatus Puniceispirillales</taxon>
        <taxon>Candidatus Puniceispirillaceae</taxon>
        <taxon>Candidatus Puniceispirillum</taxon>
    </lineage>
</organism>
<feature type="domain" description="ABC transporter" evidence="8">
    <location>
        <begin position="17"/>
        <end position="266"/>
    </location>
</feature>
<dbReference type="PROSITE" id="PS00211">
    <property type="entry name" value="ABC_TRANSPORTER_1"/>
    <property type="match status" value="2"/>
</dbReference>
<dbReference type="AlphaFoldDB" id="D5BNP0"/>
<protein>
    <submittedName>
        <fullName evidence="9">ABC transporter ATP-binding protein</fullName>
        <ecNumber evidence="9">3.6.3.-</ecNumber>
    </submittedName>
</protein>